<protein>
    <recommendedName>
        <fullName evidence="4">Ig-like domain-containing protein</fullName>
    </recommendedName>
</protein>
<evidence type="ECO:0000256" key="3">
    <source>
        <dbReference type="SAM" id="Phobius"/>
    </source>
</evidence>
<dbReference type="Gene3D" id="2.60.40.10">
    <property type="entry name" value="Immunoglobulins"/>
    <property type="match status" value="1"/>
</dbReference>
<evidence type="ECO:0000259" key="4">
    <source>
        <dbReference type="PROSITE" id="PS50835"/>
    </source>
</evidence>
<dbReference type="InterPro" id="IPR007110">
    <property type="entry name" value="Ig-like_dom"/>
</dbReference>
<gene>
    <name evidence="5" type="ORF">ABG768_020576</name>
</gene>
<dbReference type="Gene3D" id="3.30.500.10">
    <property type="entry name" value="MHC class I-like antigen recognition-like"/>
    <property type="match status" value="1"/>
</dbReference>
<dbReference type="Proteomes" id="UP001479290">
    <property type="component" value="Unassembled WGS sequence"/>
</dbReference>
<evidence type="ECO:0000256" key="2">
    <source>
        <dbReference type="RuleBase" id="RU004439"/>
    </source>
</evidence>
<dbReference type="FunFam" id="3.30.500.10:FF:000005">
    <property type="entry name" value="MHC class I antigen ZKA transcript variant 1"/>
    <property type="match status" value="1"/>
</dbReference>
<keyword evidence="6" id="KW-1185">Reference proteome</keyword>
<dbReference type="PRINTS" id="PR01638">
    <property type="entry name" value="MHCCLASSI"/>
</dbReference>
<dbReference type="GO" id="GO:0006955">
    <property type="term" value="P:immune response"/>
    <property type="evidence" value="ECO:0007669"/>
    <property type="project" value="TreeGrafter"/>
</dbReference>
<dbReference type="InterPro" id="IPR011161">
    <property type="entry name" value="MHC_I-like_Ag-recog"/>
</dbReference>
<dbReference type="Pfam" id="PF07654">
    <property type="entry name" value="C1-set"/>
    <property type="match status" value="1"/>
</dbReference>
<comment type="caution">
    <text evidence="5">The sequence shown here is derived from an EMBL/GenBank/DDBJ whole genome shotgun (WGS) entry which is preliminary data.</text>
</comment>
<organism evidence="5 6">
    <name type="scientific">Culter alburnus</name>
    <name type="common">Topmouth culter</name>
    <dbReference type="NCBI Taxonomy" id="194366"/>
    <lineage>
        <taxon>Eukaryota</taxon>
        <taxon>Metazoa</taxon>
        <taxon>Chordata</taxon>
        <taxon>Craniata</taxon>
        <taxon>Vertebrata</taxon>
        <taxon>Euteleostomi</taxon>
        <taxon>Actinopterygii</taxon>
        <taxon>Neopterygii</taxon>
        <taxon>Teleostei</taxon>
        <taxon>Ostariophysi</taxon>
        <taxon>Cypriniformes</taxon>
        <taxon>Xenocyprididae</taxon>
        <taxon>Xenocypridinae</taxon>
        <taxon>Culter</taxon>
    </lineage>
</organism>
<dbReference type="EMBL" id="JAWDJR010000003">
    <property type="protein sequence ID" value="KAK9978838.1"/>
    <property type="molecule type" value="Genomic_DNA"/>
</dbReference>
<accession>A0AAW2B0G7</accession>
<sequence>MGLLDDRQIDYYDSGEKRKIPKQHWMREKLPEDYWEKGTQSRRNKEQWINDNIHILMYRMRHNTSDLHVLQWRHGCEIEQQVKETKSIDEYGYDGENFLSFDDKESQWVTPVEAALPTKRKWDNLPILDQHTTKYLNEECVDWLNKFIKYAYDEFRKASPPGVHVFARKSKNETKLKLTCLATGFYPRDVTLTIRKYREPLPENEIKSTGVRPNHDETLQIRKSAEISKDDKAEYDCFSAHRTLKEPIIIKWDGQYQDWSPEIVTLTVVIPPVIAGSLLVFVVVYIKKRKGIIGE</sequence>
<keyword evidence="3" id="KW-0472">Membrane</keyword>
<comment type="similarity">
    <text evidence="2">Belongs to the MHC class I family.</text>
</comment>
<dbReference type="SUPFAM" id="SSF54452">
    <property type="entry name" value="MHC antigen-recognition domain"/>
    <property type="match status" value="1"/>
</dbReference>
<dbReference type="GO" id="GO:0005615">
    <property type="term" value="C:extracellular space"/>
    <property type="evidence" value="ECO:0007669"/>
    <property type="project" value="TreeGrafter"/>
</dbReference>
<dbReference type="InterPro" id="IPR037055">
    <property type="entry name" value="MHC_I-like_Ag-recog_sf"/>
</dbReference>
<dbReference type="Pfam" id="PF00129">
    <property type="entry name" value="MHC_I"/>
    <property type="match status" value="1"/>
</dbReference>
<dbReference type="AlphaFoldDB" id="A0AAW2B0G7"/>
<evidence type="ECO:0000256" key="1">
    <source>
        <dbReference type="ARBA" id="ARBA00023180"/>
    </source>
</evidence>
<evidence type="ECO:0000313" key="5">
    <source>
        <dbReference type="EMBL" id="KAK9978838.1"/>
    </source>
</evidence>
<evidence type="ECO:0000313" key="6">
    <source>
        <dbReference type="Proteomes" id="UP001479290"/>
    </source>
</evidence>
<keyword evidence="1" id="KW-0325">Glycoprotein</keyword>
<dbReference type="PROSITE" id="PS50835">
    <property type="entry name" value="IG_LIKE"/>
    <property type="match status" value="1"/>
</dbReference>
<dbReference type="InterPro" id="IPR001039">
    <property type="entry name" value="MHC_I_a_a1/a2"/>
</dbReference>
<feature type="transmembrane region" description="Helical" evidence="3">
    <location>
        <begin position="263"/>
        <end position="286"/>
    </location>
</feature>
<name>A0AAW2B0G7_CULAL</name>
<proteinExistence type="inferred from homology"/>
<dbReference type="SMART" id="SM00407">
    <property type="entry name" value="IGc1"/>
    <property type="match status" value="1"/>
</dbReference>
<dbReference type="SUPFAM" id="SSF48726">
    <property type="entry name" value="Immunoglobulin"/>
    <property type="match status" value="1"/>
</dbReference>
<reference evidence="5 6" key="1">
    <citation type="submission" date="2024-05" db="EMBL/GenBank/DDBJ databases">
        <title>A high-quality chromosomal-level genome assembly of Topmouth culter (Culter alburnus).</title>
        <authorList>
            <person name="Zhao H."/>
        </authorList>
    </citation>
    <scope>NUCLEOTIDE SEQUENCE [LARGE SCALE GENOMIC DNA]</scope>
    <source>
        <strain evidence="5">CATC2023</strain>
        <tissue evidence="5">Muscle</tissue>
    </source>
</reference>
<dbReference type="GO" id="GO:0009897">
    <property type="term" value="C:external side of plasma membrane"/>
    <property type="evidence" value="ECO:0007669"/>
    <property type="project" value="TreeGrafter"/>
</dbReference>
<dbReference type="InterPro" id="IPR050208">
    <property type="entry name" value="MHC_class-I_related"/>
</dbReference>
<dbReference type="InterPro" id="IPR011162">
    <property type="entry name" value="MHC_I/II-like_Ag-recog"/>
</dbReference>
<keyword evidence="3" id="KW-1133">Transmembrane helix</keyword>
<keyword evidence="3" id="KW-0812">Transmembrane</keyword>
<dbReference type="InterPro" id="IPR036179">
    <property type="entry name" value="Ig-like_dom_sf"/>
</dbReference>
<dbReference type="PANTHER" id="PTHR16675:SF193">
    <property type="entry name" value="LOC571647 PROTEIN-RELATED"/>
    <property type="match status" value="1"/>
</dbReference>
<dbReference type="InterPro" id="IPR003597">
    <property type="entry name" value="Ig_C1-set"/>
</dbReference>
<feature type="domain" description="Ig-like" evidence="4">
    <location>
        <begin position="161"/>
        <end position="249"/>
    </location>
</feature>
<dbReference type="PANTHER" id="PTHR16675">
    <property type="entry name" value="MHC CLASS I-RELATED"/>
    <property type="match status" value="1"/>
</dbReference>
<dbReference type="InterPro" id="IPR013783">
    <property type="entry name" value="Ig-like_fold"/>
</dbReference>